<dbReference type="GO" id="GO:0000156">
    <property type="term" value="F:phosphorelay response regulator activity"/>
    <property type="evidence" value="ECO:0007669"/>
    <property type="project" value="InterPro"/>
</dbReference>
<dbReference type="RefSeq" id="WP_176942330.1">
    <property type="nucleotide sequence ID" value="NZ_JABZEC010000002.1"/>
</dbReference>
<dbReference type="CDD" id="cd00156">
    <property type="entry name" value="REC"/>
    <property type="match status" value="1"/>
</dbReference>
<sequence length="250" mass="29258">MFTVCICDDDASSLIYTRKMLLRASVQFNIDFKIKEFKSAKSFIDFANHEKESLLIIYMDIEIGDINGIEVISKVKSILHIEPIVYFISNYPEYVFDSFRVHPQNYLVKPVDFKKIKQTITDVNKKISNHDKQMIIILDKNTGNKRLTLINDIIYLELVNSPQRLIKVQTITDHFYTSGRLNRSYEELEKYNFIKIYRSIIININKIESISTNKVIVSNGDILPIGRTQKKQVKKAFIDLINQEFKNESF</sequence>
<reference evidence="4 5" key="1">
    <citation type="submission" date="2020-06" db="EMBL/GenBank/DDBJ databases">
        <authorList>
            <person name="Kang J."/>
        </authorList>
    </citation>
    <scope>NUCLEOTIDE SEQUENCE [LARGE SCALE GENOMIC DNA]</scope>
    <source>
        <strain evidence="4 5">DCY120</strain>
    </source>
</reference>
<feature type="modified residue" description="4-aspartylphosphate" evidence="1">
    <location>
        <position position="60"/>
    </location>
</feature>
<organism evidence="4 5">
    <name type="scientific">Bombilactobacillus apium</name>
    <dbReference type="NCBI Taxonomy" id="2675299"/>
    <lineage>
        <taxon>Bacteria</taxon>
        <taxon>Bacillati</taxon>
        <taxon>Bacillota</taxon>
        <taxon>Bacilli</taxon>
        <taxon>Lactobacillales</taxon>
        <taxon>Lactobacillaceae</taxon>
        <taxon>Bombilactobacillus</taxon>
    </lineage>
</organism>
<feature type="domain" description="Response regulatory" evidence="2">
    <location>
        <begin position="3"/>
        <end position="124"/>
    </location>
</feature>
<dbReference type="PANTHER" id="PTHR37299">
    <property type="entry name" value="TRANSCRIPTIONAL REGULATOR-RELATED"/>
    <property type="match status" value="1"/>
</dbReference>
<feature type="domain" description="HTH LytTR-type" evidence="3">
    <location>
        <begin position="150"/>
        <end position="239"/>
    </location>
</feature>
<evidence type="ECO:0000259" key="2">
    <source>
        <dbReference type="PROSITE" id="PS50110"/>
    </source>
</evidence>
<dbReference type="EMBL" id="JABZEC010000002">
    <property type="protein sequence ID" value="NVY96173.1"/>
    <property type="molecule type" value="Genomic_DNA"/>
</dbReference>
<dbReference type="Pfam" id="PF00072">
    <property type="entry name" value="Response_reg"/>
    <property type="match status" value="1"/>
</dbReference>
<dbReference type="PANTHER" id="PTHR37299:SF1">
    <property type="entry name" value="STAGE 0 SPORULATION PROTEIN A HOMOLOG"/>
    <property type="match status" value="1"/>
</dbReference>
<comment type="caution">
    <text evidence="4">The sequence shown here is derived from an EMBL/GenBank/DDBJ whole genome shotgun (WGS) entry which is preliminary data.</text>
</comment>
<dbReference type="SUPFAM" id="SSF52172">
    <property type="entry name" value="CheY-like"/>
    <property type="match status" value="1"/>
</dbReference>
<gene>
    <name evidence="4" type="ORF">HU830_03145</name>
</gene>
<dbReference type="SMART" id="SM00448">
    <property type="entry name" value="REC"/>
    <property type="match status" value="1"/>
</dbReference>
<dbReference type="Gene3D" id="2.40.50.1020">
    <property type="entry name" value="LytTr DNA-binding domain"/>
    <property type="match status" value="1"/>
</dbReference>
<dbReference type="AlphaFoldDB" id="A0A850QZQ8"/>
<proteinExistence type="predicted"/>
<dbReference type="InterPro" id="IPR046947">
    <property type="entry name" value="LytR-like"/>
</dbReference>
<keyword evidence="5" id="KW-1185">Reference proteome</keyword>
<keyword evidence="1" id="KW-0597">Phosphoprotein</keyword>
<dbReference type="InterPro" id="IPR001789">
    <property type="entry name" value="Sig_transdc_resp-reg_receiver"/>
</dbReference>
<dbReference type="PROSITE" id="PS50930">
    <property type="entry name" value="HTH_LYTTR"/>
    <property type="match status" value="1"/>
</dbReference>
<dbReference type="PROSITE" id="PS50110">
    <property type="entry name" value="RESPONSE_REGULATORY"/>
    <property type="match status" value="1"/>
</dbReference>
<dbReference type="GO" id="GO:0003677">
    <property type="term" value="F:DNA binding"/>
    <property type="evidence" value="ECO:0007669"/>
    <property type="project" value="InterPro"/>
</dbReference>
<accession>A0A850QZQ8</accession>
<evidence type="ECO:0000313" key="5">
    <source>
        <dbReference type="Proteomes" id="UP000563523"/>
    </source>
</evidence>
<evidence type="ECO:0000313" key="4">
    <source>
        <dbReference type="EMBL" id="NVY96173.1"/>
    </source>
</evidence>
<dbReference type="Gene3D" id="3.40.50.2300">
    <property type="match status" value="1"/>
</dbReference>
<evidence type="ECO:0000259" key="3">
    <source>
        <dbReference type="PROSITE" id="PS50930"/>
    </source>
</evidence>
<dbReference type="InterPro" id="IPR007492">
    <property type="entry name" value="LytTR_DNA-bd_dom"/>
</dbReference>
<dbReference type="InterPro" id="IPR011006">
    <property type="entry name" value="CheY-like_superfamily"/>
</dbReference>
<protein>
    <submittedName>
        <fullName evidence="4">Response regulator transcription factor</fullName>
    </submittedName>
</protein>
<dbReference type="Proteomes" id="UP000563523">
    <property type="component" value="Unassembled WGS sequence"/>
</dbReference>
<dbReference type="Pfam" id="PF04397">
    <property type="entry name" value="LytTR"/>
    <property type="match status" value="1"/>
</dbReference>
<evidence type="ECO:0000256" key="1">
    <source>
        <dbReference type="PROSITE-ProRule" id="PRU00169"/>
    </source>
</evidence>
<dbReference type="SMART" id="SM00850">
    <property type="entry name" value="LytTR"/>
    <property type="match status" value="1"/>
</dbReference>
<name>A0A850QZQ8_9LACO</name>